<dbReference type="SUPFAM" id="SSF55785">
    <property type="entry name" value="PYP-like sensor domain (PAS domain)"/>
    <property type="match status" value="2"/>
</dbReference>
<dbReference type="Gene3D" id="3.40.50.2300">
    <property type="match status" value="2"/>
</dbReference>
<reference evidence="13" key="1">
    <citation type="journal article" date="2015" name="PeerJ">
        <title>First genomic representation of candidate bacterial phylum KSB3 points to enhanced environmental sensing as a trigger of wastewater bulking.</title>
        <authorList>
            <person name="Sekiguchi Y."/>
            <person name="Ohashi A."/>
            <person name="Parks D.H."/>
            <person name="Yamauchi T."/>
            <person name="Tyson G.W."/>
            <person name="Hugenholtz P."/>
        </authorList>
    </citation>
    <scope>NUCLEOTIDE SEQUENCE [LARGE SCALE GENOMIC DNA]</scope>
</reference>
<dbReference type="InterPro" id="IPR003594">
    <property type="entry name" value="HATPase_dom"/>
</dbReference>
<dbReference type="SUPFAM" id="SSF55874">
    <property type="entry name" value="ATPase domain of HSP90 chaperone/DNA topoisomerase II/histidine kinase"/>
    <property type="match status" value="1"/>
</dbReference>
<dbReference type="FunFam" id="1.10.287.130:FF:000001">
    <property type="entry name" value="Two-component sensor histidine kinase"/>
    <property type="match status" value="1"/>
</dbReference>
<dbReference type="GO" id="GO:0005886">
    <property type="term" value="C:plasma membrane"/>
    <property type="evidence" value="ECO:0007669"/>
    <property type="project" value="TreeGrafter"/>
</dbReference>
<evidence type="ECO:0000256" key="8">
    <source>
        <dbReference type="SAM" id="Coils"/>
    </source>
</evidence>
<evidence type="ECO:0000256" key="5">
    <source>
        <dbReference type="ARBA" id="ARBA00022777"/>
    </source>
</evidence>
<dbReference type="CDD" id="cd17574">
    <property type="entry name" value="REC_OmpR"/>
    <property type="match status" value="1"/>
</dbReference>
<keyword evidence="3 7" id="KW-0597">Phosphoprotein</keyword>
<dbReference type="CDD" id="cd17546">
    <property type="entry name" value="REC_hyHK_CKI1_RcsC-like"/>
    <property type="match status" value="1"/>
</dbReference>
<dbReference type="Pfam" id="PF00072">
    <property type="entry name" value="Response_reg"/>
    <property type="match status" value="2"/>
</dbReference>
<evidence type="ECO:0000256" key="3">
    <source>
        <dbReference type="ARBA" id="ARBA00022553"/>
    </source>
</evidence>
<evidence type="ECO:0000256" key="6">
    <source>
        <dbReference type="ARBA" id="ARBA00023012"/>
    </source>
</evidence>
<dbReference type="eggNOG" id="COG5002">
    <property type="taxonomic scope" value="Bacteria"/>
</dbReference>
<feature type="modified residue" description="4-aspartylphosphate" evidence="7">
    <location>
        <position position="799"/>
    </location>
</feature>
<dbReference type="HOGENOM" id="CLU_000445_114_15_0"/>
<dbReference type="PANTHER" id="PTHR43047:SF64">
    <property type="entry name" value="HISTIDINE KINASE CONTAINING CHEY-HOMOLOGOUS RECEIVER DOMAIN AND PAS DOMAIN-RELATED"/>
    <property type="match status" value="1"/>
</dbReference>
<dbReference type="InterPro" id="IPR001789">
    <property type="entry name" value="Sig_transdc_resp-reg_receiver"/>
</dbReference>
<dbReference type="SUPFAM" id="SSF47384">
    <property type="entry name" value="Homodimeric domain of signal transducing histidine kinase"/>
    <property type="match status" value="1"/>
</dbReference>
<dbReference type="PROSITE" id="PS50109">
    <property type="entry name" value="HIS_KIN"/>
    <property type="match status" value="1"/>
</dbReference>
<protein>
    <recommendedName>
        <fullName evidence="2">histidine kinase</fullName>
        <ecNumber evidence="2">2.7.13.3</ecNumber>
    </recommendedName>
</protein>
<dbReference type="GO" id="GO:0009927">
    <property type="term" value="F:histidine phosphotransfer kinase activity"/>
    <property type="evidence" value="ECO:0007669"/>
    <property type="project" value="TreeGrafter"/>
</dbReference>
<dbReference type="EC" id="2.7.13.3" evidence="2"/>
<dbReference type="CDD" id="cd00130">
    <property type="entry name" value="PAS"/>
    <property type="match status" value="2"/>
</dbReference>
<dbReference type="Gene3D" id="3.30.450.20">
    <property type="entry name" value="PAS domain"/>
    <property type="match status" value="2"/>
</dbReference>
<keyword evidence="5" id="KW-0418">Kinase</keyword>
<dbReference type="InterPro" id="IPR000014">
    <property type="entry name" value="PAS"/>
</dbReference>
<dbReference type="InterPro" id="IPR035965">
    <property type="entry name" value="PAS-like_dom_sf"/>
</dbReference>
<dbReference type="eggNOG" id="COG0784">
    <property type="taxonomic scope" value="Bacteria"/>
</dbReference>
<evidence type="ECO:0000313" key="14">
    <source>
        <dbReference type="Proteomes" id="UP000030661"/>
    </source>
</evidence>
<dbReference type="PROSITE" id="PS50113">
    <property type="entry name" value="PAC"/>
    <property type="match status" value="2"/>
</dbReference>
<feature type="domain" description="PAS" evidence="11">
    <location>
        <begin position="177"/>
        <end position="228"/>
    </location>
</feature>
<keyword evidence="14" id="KW-1185">Reference proteome</keyword>
<comment type="catalytic activity">
    <reaction evidence="1">
        <text>ATP + protein L-histidine = ADP + protein N-phospho-L-histidine.</text>
        <dbReference type="EC" id="2.7.13.3"/>
    </reaction>
</comment>
<evidence type="ECO:0000256" key="4">
    <source>
        <dbReference type="ARBA" id="ARBA00022679"/>
    </source>
</evidence>
<feature type="modified residue" description="4-aspartylphosphate" evidence="7">
    <location>
        <position position="52"/>
    </location>
</feature>
<dbReference type="SMART" id="SM00388">
    <property type="entry name" value="HisKA"/>
    <property type="match status" value="1"/>
</dbReference>
<evidence type="ECO:0000256" key="1">
    <source>
        <dbReference type="ARBA" id="ARBA00000085"/>
    </source>
</evidence>
<feature type="domain" description="Histidine kinase" evidence="9">
    <location>
        <begin position="486"/>
        <end position="725"/>
    </location>
</feature>
<dbReference type="Gene3D" id="1.10.287.130">
    <property type="match status" value="1"/>
</dbReference>
<dbReference type="PROSITE" id="PS50112">
    <property type="entry name" value="PAS"/>
    <property type="match status" value="1"/>
</dbReference>
<evidence type="ECO:0000259" key="9">
    <source>
        <dbReference type="PROSITE" id="PS50109"/>
    </source>
</evidence>
<keyword evidence="8" id="KW-0175">Coiled coil</keyword>
<feature type="domain" description="Response regulatory" evidence="10">
    <location>
        <begin position="3"/>
        <end position="119"/>
    </location>
</feature>
<dbReference type="InterPro" id="IPR036890">
    <property type="entry name" value="HATPase_C_sf"/>
</dbReference>
<sequence>MINILIVEDMPETRELLCAQLSILGYEVMACADAEKALTIYQKTFYAILVVDLGLPGMDGLELCRRIRSLPQGALSMILVITGQDAPHVLHEALGAGADDYLVKPVDIETLKIRVTIIQQRYMHRLQRRQVQEELLRYREQLEDLVEKRTAELKQTNLALQREVHKHTQARQSLYDSEERYRILFESASDLIFTLDDQGNYCSANPKTAQNFGIPAEELVGKNLRDFFPEPVAESRIAILKKIFHTPEPHWLPDVQIDTPQGKKWFSTNLSPITNERGQVKYVLGIGRDVTARKQTEEELVTSRSLLEEVVDRRTVELKEMNLRLQQEIEHHTIVEMALKSSEANLRTILDSSRQSFMLLDRDGIIQALNQTARKDARNVYGQEIAEGSRIDPAMFYGDPESILRHFEQALRGEFVSVEHKVQGKDKLPYWFVFHYNPVMTADGQVIGVCLAVSDITERKQMEMNLQETKETADGANKAKSEFLTNISHELRTPLNIILGYTQLLKKSGLTEKQLYAIETIQQSGDHLLKLVDDILDFSRFDLQKIKLRLTNIHFPTFLDQIVHHIRRKAQQKQLTFHYEAMSPLPEGIYADEQRLRQLLQNLLDNAIKFTQQGSVIFRVGEILGNPEIPGGKIVQNDPSKLMPDDNVHLIRFQIEDTGVGIDKSQWNRVFLPFYQIPHRWVPKAGTGLGLAISRKLARMMNGDLYVESIAGQGSIFWCDLKLPVITGPFQPLTENNPRYLIGFRGEKKTLLVVDDDEYSRKKLKEMLIPLGFTIIEAMNGSEAIRQADHTIPDLIIMDLVMPEMDGFEVMRRIRQNPKLEKAKILAISASAFPKTCEESFLAGCDDFLTKPLHFDEVLDRLQVHLGLEWLYEPLALGNFEEESQDPDPMVLPSREDLQTLLRFADLGNITGIQEMLENLTQQNSEFRAFVVKIDRLARKFDFEKMIFLLRSFVE</sequence>
<dbReference type="Pfam" id="PF00512">
    <property type="entry name" value="HisKA"/>
    <property type="match status" value="1"/>
</dbReference>
<dbReference type="InterPro" id="IPR001610">
    <property type="entry name" value="PAC"/>
</dbReference>
<dbReference type="InterPro" id="IPR005467">
    <property type="entry name" value="His_kinase_dom"/>
</dbReference>
<dbReference type="Pfam" id="PF02518">
    <property type="entry name" value="HATPase_c"/>
    <property type="match status" value="1"/>
</dbReference>
<gene>
    <name evidence="13" type="ORF">U27_02692</name>
</gene>
<evidence type="ECO:0000259" key="12">
    <source>
        <dbReference type="PROSITE" id="PS50113"/>
    </source>
</evidence>
<feature type="domain" description="Response regulatory" evidence="10">
    <location>
        <begin position="750"/>
        <end position="866"/>
    </location>
</feature>
<feature type="domain" description="PAC" evidence="12">
    <location>
        <begin position="251"/>
        <end position="302"/>
    </location>
</feature>
<feature type="domain" description="PAC" evidence="12">
    <location>
        <begin position="416"/>
        <end position="468"/>
    </location>
</feature>
<dbReference type="SUPFAM" id="SSF52172">
    <property type="entry name" value="CheY-like"/>
    <property type="match status" value="2"/>
</dbReference>
<dbReference type="CDD" id="cd00082">
    <property type="entry name" value="HisKA"/>
    <property type="match status" value="1"/>
</dbReference>
<dbReference type="Pfam" id="PF08448">
    <property type="entry name" value="PAS_4"/>
    <property type="match status" value="2"/>
</dbReference>
<dbReference type="InterPro" id="IPR011006">
    <property type="entry name" value="CheY-like_superfamily"/>
</dbReference>
<dbReference type="PROSITE" id="PS50110">
    <property type="entry name" value="RESPONSE_REGULATORY"/>
    <property type="match status" value="2"/>
</dbReference>
<dbReference type="SMART" id="SM00091">
    <property type="entry name" value="PAS"/>
    <property type="match status" value="2"/>
</dbReference>
<evidence type="ECO:0000256" key="2">
    <source>
        <dbReference type="ARBA" id="ARBA00012438"/>
    </source>
</evidence>
<feature type="coiled-coil region" evidence="8">
    <location>
        <begin position="128"/>
        <end position="159"/>
    </location>
</feature>
<dbReference type="AlphaFoldDB" id="A0A081BTS9"/>
<dbReference type="STRING" id="1499967.U27_02692"/>
<dbReference type="SMART" id="SM00448">
    <property type="entry name" value="REC"/>
    <property type="match status" value="2"/>
</dbReference>
<evidence type="ECO:0000256" key="7">
    <source>
        <dbReference type="PROSITE-ProRule" id="PRU00169"/>
    </source>
</evidence>
<dbReference type="InterPro" id="IPR004358">
    <property type="entry name" value="Sig_transdc_His_kin-like_C"/>
</dbReference>
<dbReference type="InterPro" id="IPR036097">
    <property type="entry name" value="HisK_dim/P_sf"/>
</dbReference>
<dbReference type="Proteomes" id="UP000030661">
    <property type="component" value="Unassembled WGS sequence"/>
</dbReference>
<dbReference type="InterPro" id="IPR003661">
    <property type="entry name" value="HisK_dim/P_dom"/>
</dbReference>
<dbReference type="InterPro" id="IPR013656">
    <property type="entry name" value="PAS_4"/>
</dbReference>
<dbReference type="Gene3D" id="3.30.565.10">
    <property type="entry name" value="Histidine kinase-like ATPase, C-terminal domain"/>
    <property type="match status" value="1"/>
</dbReference>
<dbReference type="SMART" id="SM00387">
    <property type="entry name" value="HATPase_c"/>
    <property type="match status" value="1"/>
</dbReference>
<keyword evidence="4" id="KW-0808">Transferase</keyword>
<proteinExistence type="predicted"/>
<organism evidence="13">
    <name type="scientific">Vecturithrix granuli</name>
    <dbReference type="NCBI Taxonomy" id="1499967"/>
    <lineage>
        <taxon>Bacteria</taxon>
        <taxon>Candidatus Moduliflexota</taxon>
        <taxon>Candidatus Vecturitrichia</taxon>
        <taxon>Candidatus Vecturitrichales</taxon>
        <taxon>Candidatus Vecturitrichaceae</taxon>
        <taxon>Candidatus Vecturithrix</taxon>
    </lineage>
</organism>
<name>A0A081BTS9_VECG1</name>
<dbReference type="PRINTS" id="PR00344">
    <property type="entry name" value="BCTRLSENSOR"/>
</dbReference>
<keyword evidence="6" id="KW-0902">Two-component regulatory system</keyword>
<dbReference type="GO" id="GO:0000155">
    <property type="term" value="F:phosphorelay sensor kinase activity"/>
    <property type="evidence" value="ECO:0007669"/>
    <property type="project" value="InterPro"/>
</dbReference>
<dbReference type="EMBL" id="DF820464">
    <property type="protein sequence ID" value="GAK55734.1"/>
    <property type="molecule type" value="Genomic_DNA"/>
</dbReference>
<dbReference type="SMART" id="SM00086">
    <property type="entry name" value="PAC"/>
    <property type="match status" value="2"/>
</dbReference>
<evidence type="ECO:0000259" key="11">
    <source>
        <dbReference type="PROSITE" id="PS50112"/>
    </source>
</evidence>
<accession>A0A081BTS9</accession>
<dbReference type="NCBIfam" id="TIGR00229">
    <property type="entry name" value="sensory_box"/>
    <property type="match status" value="2"/>
</dbReference>
<dbReference type="InterPro" id="IPR000700">
    <property type="entry name" value="PAS-assoc_C"/>
</dbReference>
<evidence type="ECO:0000259" key="10">
    <source>
        <dbReference type="PROSITE" id="PS50110"/>
    </source>
</evidence>
<evidence type="ECO:0000313" key="13">
    <source>
        <dbReference type="EMBL" id="GAK55734.1"/>
    </source>
</evidence>
<dbReference type="PANTHER" id="PTHR43047">
    <property type="entry name" value="TWO-COMPONENT HISTIDINE PROTEIN KINASE"/>
    <property type="match status" value="1"/>
</dbReference>